<feature type="region of interest" description="Disordered" evidence="1">
    <location>
        <begin position="1"/>
        <end position="20"/>
    </location>
</feature>
<evidence type="ECO:0000256" key="1">
    <source>
        <dbReference type="SAM" id="MobiDB-lite"/>
    </source>
</evidence>
<organism evidence="2 3">
    <name type="scientific">Caerostris darwini</name>
    <dbReference type="NCBI Taxonomy" id="1538125"/>
    <lineage>
        <taxon>Eukaryota</taxon>
        <taxon>Metazoa</taxon>
        <taxon>Ecdysozoa</taxon>
        <taxon>Arthropoda</taxon>
        <taxon>Chelicerata</taxon>
        <taxon>Arachnida</taxon>
        <taxon>Araneae</taxon>
        <taxon>Araneomorphae</taxon>
        <taxon>Entelegynae</taxon>
        <taxon>Araneoidea</taxon>
        <taxon>Araneidae</taxon>
        <taxon>Caerostris</taxon>
    </lineage>
</organism>
<dbReference type="EMBL" id="BPLQ01010198">
    <property type="protein sequence ID" value="GIY49056.1"/>
    <property type="molecule type" value="Genomic_DNA"/>
</dbReference>
<name>A0AAV4TU74_9ARAC</name>
<sequence length="117" mass="13030">TYFGTSGKARRLQKSPSSNTLKTSLQSLLTEMRKMDGREVISKSLTGTQCSPCWWAFCDIYKLSHPLHGSHDHVDESCPPSAWFLARSVRFLAGLRTLSVVGQRSRSATIDRVSLSI</sequence>
<evidence type="ECO:0000313" key="3">
    <source>
        <dbReference type="Proteomes" id="UP001054837"/>
    </source>
</evidence>
<dbReference type="AlphaFoldDB" id="A0AAV4TU74"/>
<accession>A0AAV4TU74</accession>
<keyword evidence="3" id="KW-1185">Reference proteome</keyword>
<protein>
    <submittedName>
        <fullName evidence="2">Uncharacterized protein</fullName>
    </submittedName>
</protein>
<comment type="caution">
    <text evidence="2">The sequence shown here is derived from an EMBL/GenBank/DDBJ whole genome shotgun (WGS) entry which is preliminary data.</text>
</comment>
<dbReference type="Proteomes" id="UP001054837">
    <property type="component" value="Unassembled WGS sequence"/>
</dbReference>
<feature type="non-terminal residue" evidence="2">
    <location>
        <position position="1"/>
    </location>
</feature>
<reference evidence="2 3" key="1">
    <citation type="submission" date="2021-06" db="EMBL/GenBank/DDBJ databases">
        <title>Caerostris darwini draft genome.</title>
        <authorList>
            <person name="Kono N."/>
            <person name="Arakawa K."/>
        </authorList>
    </citation>
    <scope>NUCLEOTIDE SEQUENCE [LARGE SCALE GENOMIC DNA]</scope>
</reference>
<proteinExistence type="predicted"/>
<evidence type="ECO:0000313" key="2">
    <source>
        <dbReference type="EMBL" id="GIY49056.1"/>
    </source>
</evidence>
<gene>
    <name evidence="2" type="ORF">CDAR_429891</name>
</gene>